<dbReference type="Proteomes" id="UP001153069">
    <property type="component" value="Unassembled WGS sequence"/>
</dbReference>
<evidence type="ECO:0000313" key="3">
    <source>
        <dbReference type="EMBL" id="CAB9524410.1"/>
    </source>
</evidence>
<evidence type="ECO:0008006" key="5">
    <source>
        <dbReference type="Google" id="ProtNLM"/>
    </source>
</evidence>
<keyword evidence="2" id="KW-0812">Transmembrane</keyword>
<feature type="region of interest" description="Disordered" evidence="1">
    <location>
        <begin position="32"/>
        <end position="73"/>
    </location>
</feature>
<feature type="region of interest" description="Disordered" evidence="1">
    <location>
        <begin position="80"/>
        <end position="99"/>
    </location>
</feature>
<feature type="compositionally biased region" description="Basic and acidic residues" evidence="1">
    <location>
        <begin position="80"/>
        <end position="98"/>
    </location>
</feature>
<reference evidence="3" key="1">
    <citation type="submission" date="2020-06" db="EMBL/GenBank/DDBJ databases">
        <authorList>
            <consortium name="Plant Systems Biology data submission"/>
        </authorList>
    </citation>
    <scope>NUCLEOTIDE SEQUENCE</scope>
    <source>
        <strain evidence="3">D6</strain>
    </source>
</reference>
<gene>
    <name evidence="3" type="ORF">SEMRO_1534_G280420.1</name>
</gene>
<organism evidence="3 4">
    <name type="scientific">Seminavis robusta</name>
    <dbReference type="NCBI Taxonomy" id="568900"/>
    <lineage>
        <taxon>Eukaryota</taxon>
        <taxon>Sar</taxon>
        <taxon>Stramenopiles</taxon>
        <taxon>Ochrophyta</taxon>
        <taxon>Bacillariophyta</taxon>
        <taxon>Bacillariophyceae</taxon>
        <taxon>Bacillariophycidae</taxon>
        <taxon>Naviculales</taxon>
        <taxon>Naviculaceae</taxon>
        <taxon>Seminavis</taxon>
    </lineage>
</organism>
<evidence type="ECO:0000256" key="2">
    <source>
        <dbReference type="SAM" id="Phobius"/>
    </source>
</evidence>
<keyword evidence="2" id="KW-1133">Transmembrane helix</keyword>
<proteinExistence type="predicted"/>
<dbReference type="AlphaFoldDB" id="A0A9N8HTN4"/>
<name>A0A9N8HTN4_9STRA</name>
<accession>A0A9N8HTN4</accession>
<feature type="compositionally biased region" description="Basic and acidic residues" evidence="1">
    <location>
        <begin position="52"/>
        <end position="69"/>
    </location>
</feature>
<keyword evidence="4" id="KW-1185">Reference proteome</keyword>
<evidence type="ECO:0000313" key="4">
    <source>
        <dbReference type="Proteomes" id="UP001153069"/>
    </source>
</evidence>
<dbReference type="EMBL" id="CAICTM010001532">
    <property type="protein sequence ID" value="CAB9524410.1"/>
    <property type="molecule type" value="Genomic_DNA"/>
</dbReference>
<keyword evidence="2" id="KW-0472">Membrane</keyword>
<feature type="transmembrane region" description="Helical" evidence="2">
    <location>
        <begin position="209"/>
        <end position="228"/>
    </location>
</feature>
<protein>
    <recommendedName>
        <fullName evidence="5">Transmembrane protein</fullName>
    </recommendedName>
</protein>
<comment type="caution">
    <text evidence="3">The sequence shown here is derived from an EMBL/GenBank/DDBJ whole genome shotgun (WGS) entry which is preliminary data.</text>
</comment>
<sequence length="247" mass="27683">MDKEDTGTTQVCAEKDAVQEILHSLYQQQLQQRQTRNAVGEQQQSRNAGDATIKHGDVSDAHQHVKEDTSDVEMITFSKGIKEASRPQETDHAGDVQRTRLPPWHGLTALEISDSIFFPDGQKEISPAPDRGPQRVSQSYVRVPVPGAYSVSGPFAGQNSNEDQLPEEPQAPIDAAVSREFDEEDFDFIDSAEPRLSSERSRQYWRLRLLRVLSLEVNVVLMAVFAVLHNFGGVYERAQQQQSTNSH</sequence>
<evidence type="ECO:0000256" key="1">
    <source>
        <dbReference type="SAM" id="MobiDB-lite"/>
    </source>
</evidence>
<feature type="compositionally biased region" description="Polar residues" evidence="1">
    <location>
        <begin position="35"/>
        <end position="47"/>
    </location>
</feature>